<organism evidence="1">
    <name type="scientific">uncultured Gemmatimonadales bacterium HF0200_36I24</name>
    <dbReference type="NCBI Taxonomy" id="723614"/>
    <lineage>
        <taxon>Bacteria</taxon>
        <taxon>Pseudomonadati</taxon>
        <taxon>Gemmatimonadota</taxon>
        <taxon>Gemmatimonadia</taxon>
        <taxon>Gemmatimonadales</taxon>
        <taxon>environmental samples</taxon>
    </lineage>
</organism>
<reference evidence="1" key="1">
    <citation type="submission" date="2010-01" db="EMBL/GenBank/DDBJ databases">
        <title>Genome fragments of uncultured bacteria from the North Pacific subtropical Gyre.</title>
        <authorList>
            <person name="Pham V.D."/>
            <person name="Delong E.F."/>
        </authorList>
    </citation>
    <scope>NUCLEOTIDE SEQUENCE</scope>
</reference>
<proteinExistence type="predicted"/>
<accession>E7C4A3</accession>
<protein>
    <submittedName>
        <fullName evidence="1">Uncharacterized protein</fullName>
    </submittedName>
</protein>
<dbReference type="EMBL" id="GU567980">
    <property type="protein sequence ID" value="ADI22277.1"/>
    <property type="molecule type" value="Genomic_DNA"/>
</dbReference>
<dbReference type="AlphaFoldDB" id="E7C4A3"/>
<name>E7C4A3_9BACT</name>
<evidence type="ECO:0000313" key="1">
    <source>
        <dbReference type="EMBL" id="ADI22277.1"/>
    </source>
</evidence>
<sequence length="75" mass="8900">MIRIHYRMSYSILANDIGVSDRSDVSMYLYITYQDDKLLSELGLEFVFTLKLSPFRLSLKSKNTMSYVYYFCFTP</sequence>